<protein>
    <submittedName>
        <fullName evidence="2">Uncharacterized protein</fullName>
    </submittedName>
</protein>
<keyword evidence="1" id="KW-0472">Membrane</keyword>
<evidence type="ECO:0000256" key="1">
    <source>
        <dbReference type="SAM" id="Phobius"/>
    </source>
</evidence>
<reference evidence="2" key="1">
    <citation type="journal article" date="2020" name="Stud. Mycol.">
        <title>101 Dothideomycetes genomes: a test case for predicting lifestyles and emergence of pathogens.</title>
        <authorList>
            <person name="Haridas S."/>
            <person name="Albert R."/>
            <person name="Binder M."/>
            <person name="Bloem J."/>
            <person name="Labutti K."/>
            <person name="Salamov A."/>
            <person name="Andreopoulos B."/>
            <person name="Baker S."/>
            <person name="Barry K."/>
            <person name="Bills G."/>
            <person name="Bluhm B."/>
            <person name="Cannon C."/>
            <person name="Castanera R."/>
            <person name="Culley D."/>
            <person name="Daum C."/>
            <person name="Ezra D."/>
            <person name="Gonzalez J."/>
            <person name="Henrissat B."/>
            <person name="Kuo A."/>
            <person name="Liang C."/>
            <person name="Lipzen A."/>
            <person name="Lutzoni F."/>
            <person name="Magnuson J."/>
            <person name="Mondo S."/>
            <person name="Nolan M."/>
            <person name="Ohm R."/>
            <person name="Pangilinan J."/>
            <person name="Park H.-J."/>
            <person name="Ramirez L."/>
            <person name="Alfaro M."/>
            <person name="Sun H."/>
            <person name="Tritt A."/>
            <person name="Yoshinaga Y."/>
            <person name="Zwiers L.-H."/>
            <person name="Turgeon B."/>
            <person name="Goodwin S."/>
            <person name="Spatafora J."/>
            <person name="Crous P."/>
            <person name="Grigoriev I."/>
        </authorList>
    </citation>
    <scope>NUCLEOTIDE SEQUENCE</scope>
    <source>
        <strain evidence="2">CBS 119925</strain>
    </source>
</reference>
<keyword evidence="1" id="KW-0812">Transmembrane</keyword>
<keyword evidence="1" id="KW-1133">Transmembrane helix</keyword>
<keyword evidence="3" id="KW-1185">Reference proteome</keyword>
<dbReference type="EMBL" id="MU006561">
    <property type="protein sequence ID" value="KAF2751914.1"/>
    <property type="molecule type" value="Genomic_DNA"/>
</dbReference>
<name>A0A6A6VQ56_9PLEO</name>
<organism evidence="2 3">
    <name type="scientific">Sporormia fimetaria CBS 119925</name>
    <dbReference type="NCBI Taxonomy" id="1340428"/>
    <lineage>
        <taxon>Eukaryota</taxon>
        <taxon>Fungi</taxon>
        <taxon>Dikarya</taxon>
        <taxon>Ascomycota</taxon>
        <taxon>Pezizomycotina</taxon>
        <taxon>Dothideomycetes</taxon>
        <taxon>Pleosporomycetidae</taxon>
        <taxon>Pleosporales</taxon>
        <taxon>Sporormiaceae</taxon>
        <taxon>Sporormia</taxon>
    </lineage>
</organism>
<dbReference type="AlphaFoldDB" id="A0A6A6VQ56"/>
<evidence type="ECO:0000313" key="3">
    <source>
        <dbReference type="Proteomes" id="UP000799440"/>
    </source>
</evidence>
<sequence>MLDNPCMLGNPAPGVTARILYLLLFFIPIAIQKSLLLLSPVRSYNAEPTCTVPSKLWYFLWISPVTIRKHVRQK</sequence>
<dbReference type="Proteomes" id="UP000799440">
    <property type="component" value="Unassembled WGS sequence"/>
</dbReference>
<proteinExistence type="predicted"/>
<gene>
    <name evidence="2" type="ORF">M011DRAFT_9597</name>
</gene>
<evidence type="ECO:0000313" key="2">
    <source>
        <dbReference type="EMBL" id="KAF2751914.1"/>
    </source>
</evidence>
<feature type="transmembrane region" description="Helical" evidence="1">
    <location>
        <begin position="20"/>
        <end position="38"/>
    </location>
</feature>
<accession>A0A6A6VQ56</accession>